<name>A0A4Y2MVF2_ARAVE</name>
<evidence type="ECO:0000313" key="1">
    <source>
        <dbReference type="EMBL" id="GBN30340.1"/>
    </source>
</evidence>
<protein>
    <submittedName>
        <fullName evidence="1">Uncharacterized protein</fullName>
    </submittedName>
</protein>
<gene>
    <name evidence="1" type="ORF">AVEN_269487_1</name>
</gene>
<keyword evidence="2" id="KW-1185">Reference proteome</keyword>
<dbReference type="EMBL" id="BGPR01007899">
    <property type="protein sequence ID" value="GBN30340.1"/>
    <property type="molecule type" value="Genomic_DNA"/>
</dbReference>
<dbReference type="AlphaFoldDB" id="A0A4Y2MVF2"/>
<reference evidence="1 2" key="1">
    <citation type="journal article" date="2019" name="Sci. Rep.">
        <title>Orb-weaving spider Araneus ventricosus genome elucidates the spidroin gene catalogue.</title>
        <authorList>
            <person name="Kono N."/>
            <person name="Nakamura H."/>
            <person name="Ohtoshi R."/>
            <person name="Moran D.A.P."/>
            <person name="Shinohara A."/>
            <person name="Yoshida Y."/>
            <person name="Fujiwara M."/>
            <person name="Mori M."/>
            <person name="Tomita M."/>
            <person name="Arakawa K."/>
        </authorList>
    </citation>
    <scope>NUCLEOTIDE SEQUENCE [LARGE SCALE GENOMIC DNA]</scope>
</reference>
<accession>A0A4Y2MVF2</accession>
<dbReference type="Proteomes" id="UP000499080">
    <property type="component" value="Unassembled WGS sequence"/>
</dbReference>
<comment type="caution">
    <text evidence="1">The sequence shown here is derived from an EMBL/GenBank/DDBJ whole genome shotgun (WGS) entry which is preliminary data.</text>
</comment>
<evidence type="ECO:0000313" key="2">
    <source>
        <dbReference type="Proteomes" id="UP000499080"/>
    </source>
</evidence>
<proteinExistence type="predicted"/>
<organism evidence="1 2">
    <name type="scientific">Araneus ventricosus</name>
    <name type="common">Orbweaver spider</name>
    <name type="synonym">Epeira ventricosa</name>
    <dbReference type="NCBI Taxonomy" id="182803"/>
    <lineage>
        <taxon>Eukaryota</taxon>
        <taxon>Metazoa</taxon>
        <taxon>Ecdysozoa</taxon>
        <taxon>Arthropoda</taxon>
        <taxon>Chelicerata</taxon>
        <taxon>Arachnida</taxon>
        <taxon>Araneae</taxon>
        <taxon>Araneomorphae</taxon>
        <taxon>Entelegynae</taxon>
        <taxon>Araneoidea</taxon>
        <taxon>Araneidae</taxon>
        <taxon>Araneus</taxon>
    </lineage>
</organism>
<sequence>MWTSMQSNATDNYEDSSLCLLHQGNEHRLPFTQAFHPFLSRTIFKSIREFGKTDREYDIHLRTGTILEGVDFRGILYSEMRRLLEETKVQLN</sequence>